<dbReference type="GO" id="GO:0016787">
    <property type="term" value="F:hydrolase activity"/>
    <property type="evidence" value="ECO:0007669"/>
    <property type="project" value="InterPro"/>
</dbReference>
<dbReference type="InterPro" id="IPR050742">
    <property type="entry name" value="Helicase_Restrict-Modif_Enz"/>
</dbReference>
<dbReference type="Proteomes" id="UP000031246">
    <property type="component" value="Unassembled WGS sequence"/>
</dbReference>
<dbReference type="InterPro" id="IPR011646">
    <property type="entry name" value="KAP_P-loop"/>
</dbReference>
<evidence type="ECO:0000259" key="2">
    <source>
        <dbReference type="Pfam" id="PF07693"/>
    </source>
</evidence>
<evidence type="ECO:0000313" key="3">
    <source>
        <dbReference type="EMBL" id="KIA96227.1"/>
    </source>
</evidence>
<dbReference type="RefSeq" id="WP_039471955.1">
    <property type="nucleotide sequence ID" value="NZ_JSYN01000003.1"/>
</dbReference>
<comment type="caution">
    <text evidence="3">The sequence shown here is derived from an EMBL/GenBank/DDBJ whole genome shotgun (WGS) entry which is preliminary data.</text>
</comment>
<dbReference type="GO" id="GO:0003677">
    <property type="term" value="F:DNA binding"/>
    <property type="evidence" value="ECO:0007669"/>
    <property type="project" value="InterPro"/>
</dbReference>
<dbReference type="Pfam" id="PF07693">
    <property type="entry name" value="KAP_NTPase"/>
    <property type="match status" value="1"/>
</dbReference>
<feature type="domain" description="KAP NTPase" evidence="2">
    <location>
        <begin position="395"/>
        <end position="662"/>
    </location>
</feature>
<proteinExistence type="predicted"/>
<dbReference type="EMBL" id="JSYN01000003">
    <property type="protein sequence ID" value="KIA96227.1"/>
    <property type="molecule type" value="Genomic_DNA"/>
</dbReference>
<dbReference type="PANTHER" id="PTHR47396">
    <property type="entry name" value="TYPE I RESTRICTION ENZYME ECOKI R PROTEIN"/>
    <property type="match status" value="1"/>
</dbReference>
<dbReference type="InterPro" id="IPR027417">
    <property type="entry name" value="P-loop_NTPase"/>
</dbReference>
<dbReference type="SUPFAM" id="SSF52540">
    <property type="entry name" value="P-loop containing nucleoside triphosphate hydrolases"/>
    <property type="match status" value="2"/>
</dbReference>
<dbReference type="PANTHER" id="PTHR47396:SF1">
    <property type="entry name" value="ATP-DEPENDENT HELICASE IRC3-RELATED"/>
    <property type="match status" value="1"/>
</dbReference>
<dbReference type="InterPro" id="IPR006935">
    <property type="entry name" value="Helicase/UvrB_N"/>
</dbReference>
<dbReference type="AlphaFoldDB" id="A0A0C1FTH9"/>
<evidence type="ECO:0000259" key="1">
    <source>
        <dbReference type="Pfam" id="PF04851"/>
    </source>
</evidence>
<name>A0A0C1FTH9_9SPHI</name>
<dbReference type="Pfam" id="PF04851">
    <property type="entry name" value="ResIII"/>
    <property type="match status" value="1"/>
</dbReference>
<keyword evidence="4" id="KW-1185">Reference proteome</keyword>
<evidence type="ECO:0000313" key="4">
    <source>
        <dbReference type="Proteomes" id="UP000031246"/>
    </source>
</evidence>
<dbReference type="GO" id="GO:0005829">
    <property type="term" value="C:cytosol"/>
    <property type="evidence" value="ECO:0007669"/>
    <property type="project" value="TreeGrafter"/>
</dbReference>
<dbReference type="OrthoDB" id="88903at2"/>
<reference evidence="3 4" key="1">
    <citation type="submission" date="2014-10" db="EMBL/GenBank/DDBJ databases">
        <title>Pedobacter Kyungheensis.</title>
        <authorList>
            <person name="Anderson B.M."/>
            <person name="Newman J.D."/>
        </authorList>
    </citation>
    <scope>NUCLEOTIDE SEQUENCE [LARGE SCALE GENOMIC DNA]</scope>
    <source>
        <strain evidence="3 4">KACC 16221</strain>
    </source>
</reference>
<gene>
    <name evidence="3" type="ORF">OC25_03885</name>
</gene>
<sequence>MTNKTQLRTHQLEILETLNSRVNLKQKQTIISMVPGSGKTLLIGVFLKDYLESQKQKARVLIICDSLLVRAQTILILSEELSEKVGTLSDIRSSRVIAAHAAELRDRLETSNRKNAFDLVIFLDTKYSAYQKFNENNGQKAWFEIIFTGPAEQNGIFGELNYRYTFKDAIGDGIYCPYTLISVNLEMNDEEQLAHELFLRLAQHEPKKTSSPSILESEGYLKILCNDIVTRSRAEKTLILAPNIQTAERISELLNNIHSSETFATSIHTGKKRESINGIIDDFDNPTSALRILIVVGLIPLISRIRTTRNLIPLRKSASTLLSVLGYSLRRFQGKESVTVFDYIGVRKLLNDPELDGLPIEDDIEVIDAKKLLAEAHYISFRDKKNIDPVLAVDELAEELSDIIKVIPGEQGAMIGIFGNWGRGKTFLMDIVWKKLVEDQSFHRIDFHAWRYQDTPATWAYLYELLAEAYFDHGEKKWYKPKWITSYFNRLKLNLIREKFLTVVKLVGTIAFGVILIPAVKLYLKSDNDLLNFFRWPASFSVFAYTAWKSLEKDYSAKAKDVFSKYFLKHSFKDHLGLQAEIQQETQKLVKCWIPKKDLGKKRLILFVDDIDRCNELKVIQIIDSLRVLLEDHEIAERVVILAAIDERFLKLAIKTKYTQLLSVEKKDAEQSATDLNRVTDEYMDKLFISGIRLGNLSRLDRDDFMLSLTKPDRSSDAVLKSLEEIISDEQRTIDSRMTPFLQDILLQDDIERSYDQQQYDEGLMEGTIDEEYYPEYLEPSEPISIDQPIRTKEKLSEDEVAILRYATIWFEDATPRQIRIFYYRYLMAKNLLDRRYRALARNNTWKNPRHSAILARLIIHYTNQNSNVNKNREPEGKQSKQQVSLQERLKAAMKSNTEKMSVDPLHKVLMPTQDYLLMLKVLDTVIAY</sequence>
<dbReference type="Gene3D" id="3.40.50.300">
    <property type="entry name" value="P-loop containing nucleotide triphosphate hydrolases"/>
    <property type="match status" value="3"/>
</dbReference>
<evidence type="ECO:0008006" key="5">
    <source>
        <dbReference type="Google" id="ProtNLM"/>
    </source>
</evidence>
<dbReference type="GO" id="GO:0005524">
    <property type="term" value="F:ATP binding"/>
    <property type="evidence" value="ECO:0007669"/>
    <property type="project" value="InterPro"/>
</dbReference>
<feature type="domain" description="Helicase/UvrB N-terminal" evidence="1">
    <location>
        <begin position="5"/>
        <end position="85"/>
    </location>
</feature>
<protein>
    <recommendedName>
        <fullName evidence="5">KAP NTPase domain-containing protein</fullName>
    </recommendedName>
</protein>
<accession>A0A0C1FTH9</accession>
<organism evidence="3 4">
    <name type="scientific">Pedobacter kyungheensis</name>
    <dbReference type="NCBI Taxonomy" id="1069985"/>
    <lineage>
        <taxon>Bacteria</taxon>
        <taxon>Pseudomonadati</taxon>
        <taxon>Bacteroidota</taxon>
        <taxon>Sphingobacteriia</taxon>
        <taxon>Sphingobacteriales</taxon>
        <taxon>Sphingobacteriaceae</taxon>
        <taxon>Pedobacter</taxon>
    </lineage>
</organism>